<evidence type="ECO:0000313" key="4">
    <source>
        <dbReference type="EMBL" id="QDT17499.1"/>
    </source>
</evidence>
<organism evidence="4 5">
    <name type="scientific">Alienimonas californiensis</name>
    <dbReference type="NCBI Taxonomy" id="2527989"/>
    <lineage>
        <taxon>Bacteria</taxon>
        <taxon>Pseudomonadati</taxon>
        <taxon>Planctomycetota</taxon>
        <taxon>Planctomycetia</taxon>
        <taxon>Planctomycetales</taxon>
        <taxon>Planctomycetaceae</taxon>
        <taxon>Alienimonas</taxon>
    </lineage>
</organism>
<feature type="compositionally biased region" description="Basic and acidic residues" evidence="1">
    <location>
        <begin position="279"/>
        <end position="295"/>
    </location>
</feature>
<keyword evidence="2" id="KW-0472">Membrane</keyword>
<name>A0A517PDR6_9PLAN</name>
<feature type="transmembrane region" description="Helical" evidence="2">
    <location>
        <begin position="133"/>
        <end position="155"/>
    </location>
</feature>
<keyword evidence="2" id="KW-1133">Transmembrane helix</keyword>
<gene>
    <name evidence="4" type="ORF">CA12_36250</name>
</gene>
<keyword evidence="5" id="KW-1185">Reference proteome</keyword>
<sequence>MGLRDGLLRWSIPAGRWGGTTVRISALIPLVGIAAAARTGDLALGAWALTGLVLAAAVTEVVRCAVAARLGAPVTDLLLWPLGGLEGEDDVPPRPPWVHLLVPATGTALCATIWGAAQAAGATIVLSPIPSQAGALLIAAAAVAGANLLPAWPLAAGRAVRDMWALRSGPYAAGVAAAGLTHLIGALWLFLALAIGSAWVAVAAAAVMLAARERRPRPRPAPRPQSDETFLGYDFSAGYTSLERAGGNGDEPAAATDVDEDDRAAGVPPSGTLARWRRQREAARRAREREERAREELEVDRLLRKISAQGERALTAAERRTLTRAAARLRQGPTEG</sequence>
<feature type="transmembrane region" description="Helical" evidence="2">
    <location>
        <begin position="20"/>
        <end position="37"/>
    </location>
</feature>
<dbReference type="KEGG" id="acaf:CA12_36250"/>
<reference evidence="4 5" key="1">
    <citation type="submission" date="2019-02" db="EMBL/GenBank/DDBJ databases">
        <title>Deep-cultivation of Planctomycetes and their phenomic and genomic characterization uncovers novel biology.</title>
        <authorList>
            <person name="Wiegand S."/>
            <person name="Jogler M."/>
            <person name="Boedeker C."/>
            <person name="Pinto D."/>
            <person name="Vollmers J."/>
            <person name="Rivas-Marin E."/>
            <person name="Kohn T."/>
            <person name="Peeters S.H."/>
            <person name="Heuer A."/>
            <person name="Rast P."/>
            <person name="Oberbeckmann S."/>
            <person name="Bunk B."/>
            <person name="Jeske O."/>
            <person name="Meyerdierks A."/>
            <person name="Storesund J.E."/>
            <person name="Kallscheuer N."/>
            <person name="Luecker S."/>
            <person name="Lage O.M."/>
            <person name="Pohl T."/>
            <person name="Merkel B.J."/>
            <person name="Hornburger P."/>
            <person name="Mueller R.-W."/>
            <person name="Bruemmer F."/>
            <person name="Labrenz M."/>
            <person name="Spormann A.M."/>
            <person name="Op den Camp H."/>
            <person name="Overmann J."/>
            <person name="Amann R."/>
            <person name="Jetten M.S.M."/>
            <person name="Mascher T."/>
            <person name="Medema M.H."/>
            <person name="Devos D.P."/>
            <person name="Kaster A.-K."/>
            <person name="Ovreas L."/>
            <person name="Rohde M."/>
            <person name="Galperin M.Y."/>
            <person name="Jogler C."/>
        </authorList>
    </citation>
    <scope>NUCLEOTIDE SEQUENCE [LARGE SCALE GENOMIC DNA]</scope>
    <source>
        <strain evidence="4 5">CA12</strain>
    </source>
</reference>
<accession>A0A517PDR6</accession>
<dbReference type="Pfam" id="PF20216">
    <property type="entry name" value="DUF6576"/>
    <property type="match status" value="1"/>
</dbReference>
<feature type="region of interest" description="Disordered" evidence="1">
    <location>
        <begin position="244"/>
        <end position="295"/>
    </location>
</feature>
<evidence type="ECO:0000313" key="5">
    <source>
        <dbReference type="Proteomes" id="UP000318741"/>
    </source>
</evidence>
<feature type="transmembrane region" description="Helical" evidence="2">
    <location>
        <begin position="100"/>
        <end position="126"/>
    </location>
</feature>
<dbReference type="InterPro" id="IPR046483">
    <property type="entry name" value="DUF6576"/>
</dbReference>
<dbReference type="Proteomes" id="UP000318741">
    <property type="component" value="Chromosome"/>
</dbReference>
<proteinExistence type="predicted"/>
<feature type="transmembrane region" description="Helical" evidence="2">
    <location>
        <begin position="44"/>
        <end position="68"/>
    </location>
</feature>
<feature type="transmembrane region" description="Helical" evidence="2">
    <location>
        <begin position="187"/>
        <end position="211"/>
    </location>
</feature>
<evidence type="ECO:0000259" key="3">
    <source>
        <dbReference type="Pfam" id="PF20216"/>
    </source>
</evidence>
<evidence type="ECO:0000256" key="1">
    <source>
        <dbReference type="SAM" id="MobiDB-lite"/>
    </source>
</evidence>
<dbReference type="AlphaFoldDB" id="A0A517PDR6"/>
<dbReference type="EMBL" id="CP036265">
    <property type="protein sequence ID" value="QDT17499.1"/>
    <property type="molecule type" value="Genomic_DNA"/>
</dbReference>
<evidence type="ECO:0000256" key="2">
    <source>
        <dbReference type="SAM" id="Phobius"/>
    </source>
</evidence>
<feature type="domain" description="DUF6576" evidence="3">
    <location>
        <begin position="289"/>
        <end position="324"/>
    </location>
</feature>
<keyword evidence="2" id="KW-0812">Transmembrane</keyword>
<protein>
    <recommendedName>
        <fullName evidence="3">DUF6576 domain-containing protein</fullName>
    </recommendedName>
</protein>